<accession>A0A1F5LQQ8</accession>
<dbReference type="InterPro" id="IPR036259">
    <property type="entry name" value="MFS_trans_sf"/>
</dbReference>
<dbReference type="Proteomes" id="UP000177622">
    <property type="component" value="Unassembled WGS sequence"/>
</dbReference>
<dbReference type="OrthoDB" id="6730379at2759"/>
<dbReference type="RefSeq" id="XP_022490709.1">
    <property type="nucleotide sequence ID" value="XM_022629451.1"/>
</dbReference>
<organism evidence="7 8">
    <name type="scientific">Penicillium arizonense</name>
    <dbReference type="NCBI Taxonomy" id="1835702"/>
    <lineage>
        <taxon>Eukaryota</taxon>
        <taxon>Fungi</taxon>
        <taxon>Dikarya</taxon>
        <taxon>Ascomycota</taxon>
        <taxon>Pezizomycotina</taxon>
        <taxon>Eurotiomycetes</taxon>
        <taxon>Eurotiomycetidae</taxon>
        <taxon>Eurotiales</taxon>
        <taxon>Aspergillaceae</taxon>
        <taxon>Penicillium</taxon>
    </lineage>
</organism>
<dbReference type="Pfam" id="PF07690">
    <property type="entry name" value="MFS_1"/>
    <property type="match status" value="1"/>
</dbReference>
<feature type="transmembrane region" description="Helical" evidence="6">
    <location>
        <begin position="351"/>
        <end position="368"/>
    </location>
</feature>
<reference evidence="7 8" key="1">
    <citation type="journal article" date="2016" name="Sci. Rep.">
        <title>Penicillium arizonense, a new, genome sequenced fungal species, reveals a high chemical diversity in secreted metabolites.</title>
        <authorList>
            <person name="Grijseels S."/>
            <person name="Nielsen J.C."/>
            <person name="Randelovic M."/>
            <person name="Nielsen J."/>
            <person name="Nielsen K.F."/>
            <person name="Workman M."/>
            <person name="Frisvad J.C."/>
        </authorList>
    </citation>
    <scope>NUCLEOTIDE SEQUENCE [LARGE SCALE GENOMIC DNA]</scope>
    <source>
        <strain evidence="7 8">CBS 141311</strain>
    </source>
</reference>
<evidence type="ECO:0000256" key="4">
    <source>
        <dbReference type="ARBA" id="ARBA00022989"/>
    </source>
</evidence>
<proteinExistence type="predicted"/>
<feature type="transmembrane region" description="Helical" evidence="6">
    <location>
        <begin position="105"/>
        <end position="128"/>
    </location>
</feature>
<evidence type="ECO:0000313" key="7">
    <source>
        <dbReference type="EMBL" id="OGE55279.1"/>
    </source>
</evidence>
<feature type="transmembrane region" description="Helical" evidence="6">
    <location>
        <begin position="69"/>
        <end position="93"/>
    </location>
</feature>
<dbReference type="PANTHER" id="PTHR43791">
    <property type="entry name" value="PERMEASE-RELATED"/>
    <property type="match status" value="1"/>
</dbReference>
<feature type="transmembrane region" description="Helical" evidence="6">
    <location>
        <begin position="318"/>
        <end position="339"/>
    </location>
</feature>
<sequence length="468" mass="51627">MAADQVTISDEPKGPSITAEAAVKAIKAGRNKDVDIAAQIISDYANQMDGESWSVEEERKLIRRIDWRLIPTLFVCATLSGLDKTAISAAAIYNIKTDLNLTGDQYSWLGSAPFFGGLVFMGPLAYCLQKVPAVPFFAFNVLCWGILEILTWICSIILNVVAPIINGFVAWVVGYYNGPFETWKIIFLLVGALTVVTSVVVYFVLPNNPLEAKFLTPREKYIVIQRKAADNTGIESKTFKMDQVWEAIFDIKTWLIWIAIAALQVPNGGLTTFNTLIISNLGFDSLQTSLLAMPPGAMSTLSGVGLSYLAATTRRYRTAIVTASILLPLLGAVLCYALPRTNLAGQLVGLYILYTYWAPYITLVSVYQANIAGHTKKITLYAWFYIAWATGNIIGPQTFRADQAPEYTGGTVAMIVCYIIAMFAITAYGLVCYFSNKKREDAIDGRMAADHDWLDITDKENEGFKYTT</sequence>
<evidence type="ECO:0000256" key="1">
    <source>
        <dbReference type="ARBA" id="ARBA00004141"/>
    </source>
</evidence>
<dbReference type="InterPro" id="IPR011701">
    <property type="entry name" value="MFS"/>
</dbReference>
<feature type="transmembrane region" description="Helical" evidence="6">
    <location>
        <begin position="290"/>
        <end position="311"/>
    </location>
</feature>
<keyword evidence="5 6" id="KW-0472">Membrane</keyword>
<evidence type="ECO:0000256" key="2">
    <source>
        <dbReference type="ARBA" id="ARBA00022448"/>
    </source>
</evidence>
<dbReference type="AlphaFoldDB" id="A0A1F5LQQ8"/>
<feature type="transmembrane region" description="Helical" evidence="6">
    <location>
        <begin position="149"/>
        <end position="173"/>
    </location>
</feature>
<comment type="subcellular location">
    <subcellularLocation>
        <location evidence="1">Membrane</location>
        <topology evidence="1">Multi-pass membrane protein</topology>
    </subcellularLocation>
</comment>
<dbReference type="GO" id="GO:0022857">
    <property type="term" value="F:transmembrane transporter activity"/>
    <property type="evidence" value="ECO:0007669"/>
    <property type="project" value="InterPro"/>
</dbReference>
<feature type="transmembrane region" description="Helical" evidence="6">
    <location>
        <begin position="254"/>
        <end position="278"/>
    </location>
</feature>
<keyword evidence="2" id="KW-0813">Transport</keyword>
<dbReference type="Gene3D" id="1.20.1250.20">
    <property type="entry name" value="MFS general substrate transporter like domains"/>
    <property type="match status" value="2"/>
</dbReference>
<evidence type="ECO:0000256" key="6">
    <source>
        <dbReference type="SAM" id="Phobius"/>
    </source>
</evidence>
<dbReference type="GO" id="GO:0016020">
    <property type="term" value="C:membrane"/>
    <property type="evidence" value="ECO:0007669"/>
    <property type="project" value="UniProtKB-SubCell"/>
</dbReference>
<feature type="transmembrane region" description="Helical" evidence="6">
    <location>
        <begin position="411"/>
        <end position="434"/>
    </location>
</feature>
<evidence type="ECO:0008006" key="9">
    <source>
        <dbReference type="Google" id="ProtNLM"/>
    </source>
</evidence>
<dbReference type="SUPFAM" id="SSF103473">
    <property type="entry name" value="MFS general substrate transporter"/>
    <property type="match status" value="1"/>
</dbReference>
<dbReference type="EMBL" id="LXJU01000004">
    <property type="protein sequence ID" value="OGE55279.1"/>
    <property type="molecule type" value="Genomic_DNA"/>
</dbReference>
<keyword evidence="4 6" id="KW-1133">Transmembrane helix</keyword>
<feature type="transmembrane region" description="Helical" evidence="6">
    <location>
        <begin position="185"/>
        <end position="205"/>
    </location>
</feature>
<gene>
    <name evidence="7" type="ORF">PENARI_c004G11435</name>
</gene>
<dbReference type="PANTHER" id="PTHR43791:SF41">
    <property type="entry name" value="MAJOR FACILITATOR SUPERFAMILY (MFS) PROFILE DOMAIN-CONTAINING PROTEIN"/>
    <property type="match status" value="1"/>
</dbReference>
<evidence type="ECO:0000313" key="8">
    <source>
        <dbReference type="Proteomes" id="UP000177622"/>
    </source>
</evidence>
<feature type="transmembrane region" description="Helical" evidence="6">
    <location>
        <begin position="380"/>
        <end position="399"/>
    </location>
</feature>
<keyword evidence="8" id="KW-1185">Reference proteome</keyword>
<evidence type="ECO:0000256" key="5">
    <source>
        <dbReference type="ARBA" id="ARBA00023136"/>
    </source>
</evidence>
<keyword evidence="3 6" id="KW-0812">Transmembrane</keyword>
<dbReference type="GeneID" id="34574185"/>
<evidence type="ECO:0000256" key="3">
    <source>
        <dbReference type="ARBA" id="ARBA00022692"/>
    </source>
</evidence>
<name>A0A1F5LQQ8_PENAI</name>
<comment type="caution">
    <text evidence="7">The sequence shown here is derived from an EMBL/GenBank/DDBJ whole genome shotgun (WGS) entry which is preliminary data.</text>
</comment>
<protein>
    <recommendedName>
        <fullName evidence="9">Major facilitator superfamily (MFS) profile domain-containing protein</fullName>
    </recommendedName>
</protein>